<evidence type="ECO:0000256" key="5">
    <source>
        <dbReference type="ARBA" id="ARBA00022679"/>
    </source>
</evidence>
<dbReference type="GO" id="GO:0032438">
    <property type="term" value="P:melanosome organization"/>
    <property type="evidence" value="ECO:0007669"/>
    <property type="project" value="TreeGrafter"/>
</dbReference>
<proteinExistence type="predicted"/>
<keyword evidence="10 15" id="KW-0418">Kinase</keyword>
<feature type="region of interest" description="Disordered" evidence="17">
    <location>
        <begin position="509"/>
        <end position="535"/>
    </location>
</feature>
<feature type="compositionally biased region" description="Low complexity" evidence="17">
    <location>
        <begin position="1790"/>
        <end position="1807"/>
    </location>
</feature>
<feature type="domain" description="FYVE-type" evidence="18">
    <location>
        <begin position="179"/>
        <end position="239"/>
    </location>
</feature>
<keyword evidence="8" id="KW-0967">Endosome</keyword>
<feature type="region of interest" description="Disordered" evidence="17">
    <location>
        <begin position="930"/>
        <end position="973"/>
    </location>
</feature>
<dbReference type="GO" id="GO:0008270">
    <property type="term" value="F:zinc ion binding"/>
    <property type="evidence" value="ECO:0007669"/>
    <property type="project" value="UniProtKB-KW"/>
</dbReference>
<comment type="subcellular location">
    <subcellularLocation>
        <location evidence="2">Cytoplasm</location>
    </subcellularLocation>
    <subcellularLocation>
        <location evidence="1">Endosome</location>
    </subcellularLocation>
</comment>
<protein>
    <recommendedName>
        <fullName evidence="3">1-phosphatidylinositol-3-phosphate 5-kinase</fullName>
        <ecNumber evidence="3">2.7.1.150</ecNumber>
    </recommendedName>
</protein>
<keyword evidence="9 14" id="KW-0863">Zinc-finger</keyword>
<evidence type="ECO:0000259" key="19">
    <source>
        <dbReference type="PROSITE" id="PS50186"/>
    </source>
</evidence>
<dbReference type="CDD" id="cd15725">
    <property type="entry name" value="FYVE_PIKfyve_Fab1"/>
    <property type="match status" value="1"/>
</dbReference>
<evidence type="ECO:0000256" key="14">
    <source>
        <dbReference type="PROSITE-ProRule" id="PRU00091"/>
    </source>
</evidence>
<keyword evidence="13 15" id="KW-0067">ATP-binding</keyword>
<evidence type="ECO:0000256" key="10">
    <source>
        <dbReference type="ARBA" id="ARBA00022777"/>
    </source>
</evidence>
<dbReference type="SMART" id="SM00049">
    <property type="entry name" value="DEP"/>
    <property type="match status" value="1"/>
</dbReference>
<keyword evidence="7 15" id="KW-0547">Nucleotide-binding</keyword>
<dbReference type="Gene3D" id="3.30.800.10">
    <property type="entry name" value="Phosphatidylinositol Phosphate Kinase II Beta"/>
    <property type="match status" value="1"/>
</dbReference>
<feature type="region of interest" description="Disordered" evidence="17">
    <location>
        <begin position="1789"/>
        <end position="1826"/>
    </location>
</feature>
<feature type="region of interest" description="Disordered" evidence="17">
    <location>
        <begin position="261"/>
        <end position="299"/>
    </location>
</feature>
<dbReference type="InterPro" id="IPR043548">
    <property type="entry name" value="PIKfyve"/>
</dbReference>
<dbReference type="SUPFAM" id="SSF52029">
    <property type="entry name" value="GroEL apical domain-like"/>
    <property type="match status" value="1"/>
</dbReference>
<dbReference type="InterPro" id="IPR036390">
    <property type="entry name" value="WH_DNA-bd_sf"/>
</dbReference>
<evidence type="ECO:0000259" key="18">
    <source>
        <dbReference type="PROSITE" id="PS50178"/>
    </source>
</evidence>
<evidence type="ECO:0000313" key="22">
    <source>
        <dbReference type="Proteomes" id="UP001152320"/>
    </source>
</evidence>
<dbReference type="GO" id="GO:0035556">
    <property type="term" value="P:intracellular signal transduction"/>
    <property type="evidence" value="ECO:0007669"/>
    <property type="project" value="InterPro"/>
</dbReference>
<feature type="compositionally biased region" description="Basic and acidic residues" evidence="17">
    <location>
        <begin position="1809"/>
        <end position="1820"/>
    </location>
</feature>
<dbReference type="InterPro" id="IPR002498">
    <property type="entry name" value="PInositol-4-P-4/5-kinase_core"/>
</dbReference>
<feature type="compositionally biased region" description="Polar residues" evidence="17">
    <location>
        <begin position="509"/>
        <end position="519"/>
    </location>
</feature>
<feature type="region of interest" description="Disordered" evidence="17">
    <location>
        <begin position="1"/>
        <end position="80"/>
    </location>
</feature>
<dbReference type="InterPro" id="IPR000306">
    <property type="entry name" value="Znf_FYVE"/>
</dbReference>
<dbReference type="Pfam" id="PF01504">
    <property type="entry name" value="PIP5K"/>
    <property type="match status" value="1"/>
</dbReference>
<evidence type="ECO:0000256" key="4">
    <source>
        <dbReference type="ARBA" id="ARBA00022490"/>
    </source>
</evidence>
<dbReference type="CDD" id="cd03334">
    <property type="entry name" value="Fab1_TCP"/>
    <property type="match status" value="1"/>
</dbReference>
<dbReference type="InterPro" id="IPR027483">
    <property type="entry name" value="PInositol-4-P-4/5-kinase_C_sf"/>
</dbReference>
<dbReference type="SUPFAM" id="SSF46785">
    <property type="entry name" value="Winged helix' DNA-binding domain"/>
    <property type="match status" value="1"/>
</dbReference>
<feature type="domain" description="PIPK" evidence="20">
    <location>
        <begin position="1844"/>
        <end position="2168"/>
    </location>
</feature>
<dbReference type="InterPro" id="IPR002423">
    <property type="entry name" value="Cpn60/GroEL/TCP-1"/>
</dbReference>
<dbReference type="FunFam" id="3.30.810.10:FF:000001">
    <property type="entry name" value="1-phosphatidylinositol 3-phosphate 5-kinase FAB1"/>
    <property type="match status" value="1"/>
</dbReference>
<dbReference type="SMART" id="SM00064">
    <property type="entry name" value="FYVE"/>
    <property type="match status" value="1"/>
</dbReference>
<feature type="compositionally biased region" description="Low complexity" evidence="17">
    <location>
        <begin position="1645"/>
        <end position="1665"/>
    </location>
</feature>
<dbReference type="Gene3D" id="3.50.7.10">
    <property type="entry name" value="GroEL"/>
    <property type="match status" value="1"/>
</dbReference>
<feature type="region of interest" description="Disordered" evidence="17">
    <location>
        <begin position="1540"/>
        <end position="1709"/>
    </location>
</feature>
<dbReference type="GO" id="GO:1903426">
    <property type="term" value="P:regulation of reactive oxygen species biosynthetic process"/>
    <property type="evidence" value="ECO:0007669"/>
    <property type="project" value="TreeGrafter"/>
</dbReference>
<dbReference type="PROSITE" id="PS51455">
    <property type="entry name" value="PIPK"/>
    <property type="match status" value="1"/>
</dbReference>
<keyword evidence="22" id="KW-1185">Reference proteome</keyword>
<dbReference type="Gene3D" id="3.30.810.10">
    <property type="entry name" value="2-Layer Sandwich"/>
    <property type="match status" value="1"/>
</dbReference>
<evidence type="ECO:0000256" key="8">
    <source>
        <dbReference type="ARBA" id="ARBA00022753"/>
    </source>
</evidence>
<evidence type="ECO:0000256" key="13">
    <source>
        <dbReference type="ARBA" id="ARBA00022840"/>
    </source>
</evidence>
<dbReference type="Pfam" id="PF01363">
    <property type="entry name" value="FYVE"/>
    <property type="match status" value="1"/>
</dbReference>
<feature type="domain" description="DEP" evidence="19">
    <location>
        <begin position="340"/>
        <end position="416"/>
    </location>
</feature>
<evidence type="ECO:0000256" key="9">
    <source>
        <dbReference type="ARBA" id="ARBA00022771"/>
    </source>
</evidence>
<feature type="region of interest" description="Disordered" evidence="17">
    <location>
        <begin position="1838"/>
        <end position="1857"/>
    </location>
</feature>
<dbReference type="EC" id="2.7.1.150" evidence="3"/>
<sequence>MADADVQKSPKGGNGLTFFPPLPSDVKGPQKKSSLLDLFKRPKDKTPKETAGDTIIFKSELEKKQEQEEKKEKEQVSRSKFYVSAEPRPVSVGSRPSGVGVKGLIESRQKVKAERAAAKINDGDKSAVHGEVAVQTKDESSDQEFTRPPRSLSLVMKQISNIRRGQADGSSFRQYWMPDSQCKECYECGEKFTTFRRRHHCRVCGQVFCHSCCNQEVASNTIGLIEGERVCSYCDKVLKSYTSYDASDDFSALQEDLQKFSQESPSEGGVTPRKKISGLSDEDRKQRTGSLLELDPSGPNPFEAAAPSYVNIPDSLDDEWKLLLKDSAQLRDLWLLIQHPSNGITLQTHRYRLRTYPNCVVGSELVDWLINKDKATTRDQAVAIGQALVGAKWIKSVAGSNDKIFRDDNIFYSPGEAAQLGTTEVKLTEEGEIAPKEYFTEPNWFQEIKGDQDKGYLTDDEGLCKLDAGFMQNMDALKRRSEEQDSMSISSRDQILPASDAFSHTLSDAQGNQKVQDLPSSAIPISPEKEDEGTLPGQLLQEEDLKEQFRSSSLTHLKKLLLQLLEKDSLDTVWFDIILQLAQNICSEVKVDVLAKDLMDIRQYVHIKKIPGGSKQECELVYGTVCTKNVTHKKMHTDLTRPKILLLEAPVEHQRVENKFVSLEPVVLQEREFLKNCVAKLTAKKPDVLIVEKTVARVAQDFLLAHGITLISNAKPLVVARIKRCTGASVVESIEQAAQATLGTCQKFHLKTYQLPGGYSKTLMCLRGCPPRLGCSVLLRGASLSELRKVKRCLQFMVYGIYHSHLEAAYLFDAFAQPFTEQQEVSSPGLEDSVITPSSGSFFEGLRFPQNKKDDGLGKSETALHGSDSQKSVTDSIKFAMQKFMKSHPASSKDDDNPATEVSDGDAGNGGTKMATAVIPAVTMVTSTMEKNQGQNMEASSSEGSEEQGPKEMSSKENPLKKLEGNGSEEKFRISSSDMSEVESKIIPFTPLIAPSGLSLSQAGMMPLAKPIKLNHFCKILKQTQLSSSPYVLHHPPFLETERGKKSTITRFLVGKIYSSPRLLDGTSENGTTNTNGVCLGMNDELFKSEIEADSGFYMNLDRSTKPSKKFCLIDPHPFLDCNYFSDENQGQTLLTEFRAKGGRLIPRMWRTSKPLDVTDDKLIARNSNSLDAPSVIHQLPNNISDPQDSSSVVCEQSQNEPIRTSETSIQPISEDSFDQVDCLDPFYHQRLTMQFSSFSLMSDNAPNYCIHPRTIQMEHYGKNDVTLGHFLDKFCFNTLYTCRSKSCETLMLQHIRRFVHGSGCIEIILRILEKPVNDSENDIIVWSWCRRCQEVLPYQTLSKDAWQMSFSKFLELRFQAKDYTSRAKHLNCNHSLHLHHNQYFSRGRIVATFKYHPIILREVVMPPLPLPEQKPFLMFPDPQREFDNIDTKGTNLLSSILQNITMLTETQEDCQFLEDKRAEYCSMYEDHQMLFKKHLVGLKEMIAELEEDLKRDNGDTEEEEKMLDLQDAFVNARRALAQIGMAWEMRFVEFLQQDKERKRREQQDKERRRREQQNKKKGSEDGSSPRFTWSVDENEYSSVSSQSQQRSSMPPDDNDILTVTVSSPPCSEISVELDTSGTDRVAMTTRERSDTGVSALGEESSLLDATSQSSSSQRTSLGVSDEIHPGDNVSLTSSSSDPMGAEQNDQTSLQAGSDITITTTDGKSSKSISKMKTMLNYLMSDQSAPVKIDMPFPPDQHYILPPCNIASIVIFDKEPSSIIAYTLSSDKYKAKLFTIEVERTAHGMATSNSAPSSGRSSPTLSAKGLDKPGDREQMKSRSPRMKHRNRVLNFLWNKGSNSPPMPRKYELDDTSDVEAESELGVSSCLDAKEEPNADVPKSIKDSDVAPSIVCQYTDPTESQFWCQVYFPAEFAKLRQLVFPSGEDTFIRSLSRCKTWKATGGKSGSKFSKTEDDRFVLKEIQRTESQSFLQFAPHYINYMEKATRNNQPTVLTKILGFFTIGCKNPITNTAQKQHVIVMENLFYKRHITKIFDLKGSIRNRHVKTSGDEDKQKHVLMDENLIKEMVKYPLYIRIHSKSILAHAFDADTKLLARHFVMDYSLLVGIDEDGELVVGIIDFIRKFTFDKKLEMIVKASGIVGGQGKTPTILSPELYRNRFCEAMDKYFVLVPDRWTGLGKDIYELHS</sequence>
<feature type="compositionally biased region" description="Basic and acidic residues" evidence="17">
    <location>
        <begin position="38"/>
        <end position="51"/>
    </location>
</feature>
<dbReference type="GO" id="GO:0012506">
    <property type="term" value="C:vesicle membrane"/>
    <property type="evidence" value="ECO:0007669"/>
    <property type="project" value="TreeGrafter"/>
</dbReference>
<keyword evidence="16" id="KW-0175">Coiled coil</keyword>
<dbReference type="PANTHER" id="PTHR46715">
    <property type="entry name" value="1-PHOSPHATIDYLINOSITOL 3-PHOSPHATE 5-KINASE"/>
    <property type="match status" value="1"/>
</dbReference>
<evidence type="ECO:0000256" key="11">
    <source>
        <dbReference type="ARBA" id="ARBA00022786"/>
    </source>
</evidence>
<evidence type="ECO:0000256" key="16">
    <source>
        <dbReference type="SAM" id="Coils"/>
    </source>
</evidence>
<evidence type="ECO:0000256" key="15">
    <source>
        <dbReference type="PROSITE-ProRule" id="PRU00781"/>
    </source>
</evidence>
<evidence type="ECO:0000256" key="6">
    <source>
        <dbReference type="ARBA" id="ARBA00022723"/>
    </source>
</evidence>
<feature type="compositionally biased region" description="Basic and acidic residues" evidence="17">
    <location>
        <begin position="59"/>
        <end position="77"/>
    </location>
</feature>
<evidence type="ECO:0000256" key="7">
    <source>
        <dbReference type="ARBA" id="ARBA00022741"/>
    </source>
</evidence>
<name>A0A9Q0YCS8_HOLLE</name>
<dbReference type="PROSITE" id="PS50178">
    <property type="entry name" value="ZF_FYVE"/>
    <property type="match status" value="1"/>
</dbReference>
<dbReference type="InterPro" id="IPR036388">
    <property type="entry name" value="WH-like_DNA-bd_sf"/>
</dbReference>
<dbReference type="GO" id="GO:0052810">
    <property type="term" value="F:1-phosphatidylinositol-5-kinase activity"/>
    <property type="evidence" value="ECO:0007669"/>
    <property type="project" value="TreeGrafter"/>
</dbReference>
<evidence type="ECO:0000256" key="1">
    <source>
        <dbReference type="ARBA" id="ARBA00004177"/>
    </source>
</evidence>
<dbReference type="InterPro" id="IPR044769">
    <property type="entry name" value="PIKfyve_PIPKc"/>
</dbReference>
<dbReference type="InterPro" id="IPR017455">
    <property type="entry name" value="Znf_FYVE-rel"/>
</dbReference>
<evidence type="ECO:0000256" key="12">
    <source>
        <dbReference type="ARBA" id="ARBA00022833"/>
    </source>
</evidence>
<dbReference type="EMBL" id="JAIZAY010000023">
    <property type="protein sequence ID" value="KAJ8019885.1"/>
    <property type="molecule type" value="Genomic_DNA"/>
</dbReference>
<dbReference type="SUPFAM" id="SSF56104">
    <property type="entry name" value="SAICAR synthase-like"/>
    <property type="match status" value="1"/>
</dbReference>
<dbReference type="FunFam" id="1.10.10.10:FF:000206">
    <property type="entry name" value="1-phosphatidylinositol 3-phosphate 5-kinase isoform X1"/>
    <property type="match status" value="1"/>
</dbReference>
<dbReference type="InterPro" id="IPR013083">
    <property type="entry name" value="Znf_RING/FYVE/PHD"/>
</dbReference>
<feature type="compositionally biased region" description="Low complexity" evidence="17">
    <location>
        <begin position="1582"/>
        <end position="1593"/>
    </location>
</feature>
<comment type="caution">
    <text evidence="21">The sequence shown here is derived from an EMBL/GenBank/DDBJ whole genome shotgun (WGS) entry which is preliminary data.</text>
</comment>
<dbReference type="GO" id="GO:0090385">
    <property type="term" value="P:phagosome-lysosome fusion"/>
    <property type="evidence" value="ECO:0007669"/>
    <property type="project" value="TreeGrafter"/>
</dbReference>
<keyword evidence="4" id="KW-0963">Cytoplasm</keyword>
<feature type="region of interest" description="Disordered" evidence="17">
    <location>
        <begin position="885"/>
        <end position="913"/>
    </location>
</feature>
<feature type="compositionally biased region" description="Polar residues" evidence="17">
    <location>
        <begin position="1674"/>
        <end position="1707"/>
    </location>
</feature>
<accession>A0A9Q0YCS8</accession>
<dbReference type="GO" id="GO:0046488">
    <property type="term" value="P:phosphatidylinositol metabolic process"/>
    <property type="evidence" value="ECO:0007669"/>
    <property type="project" value="UniProtKB-UniRule"/>
</dbReference>
<keyword evidence="5 15" id="KW-0808">Transferase</keyword>
<dbReference type="Proteomes" id="UP001152320">
    <property type="component" value="Chromosome 23"/>
</dbReference>
<evidence type="ECO:0000256" key="2">
    <source>
        <dbReference type="ARBA" id="ARBA00004496"/>
    </source>
</evidence>
<dbReference type="Gene3D" id="1.10.10.10">
    <property type="entry name" value="Winged helix-like DNA-binding domain superfamily/Winged helix DNA-binding domain"/>
    <property type="match status" value="1"/>
</dbReference>
<dbReference type="FunFam" id="3.50.7.10:FF:000007">
    <property type="entry name" value="1-phosphatidylinositol 3-phosphate 5-kinase isoform X1"/>
    <property type="match status" value="1"/>
</dbReference>
<organism evidence="21 22">
    <name type="scientific">Holothuria leucospilota</name>
    <name type="common">Black long sea cucumber</name>
    <name type="synonym">Mertensiothuria leucospilota</name>
    <dbReference type="NCBI Taxonomy" id="206669"/>
    <lineage>
        <taxon>Eukaryota</taxon>
        <taxon>Metazoa</taxon>
        <taxon>Echinodermata</taxon>
        <taxon>Eleutherozoa</taxon>
        <taxon>Echinozoa</taxon>
        <taxon>Holothuroidea</taxon>
        <taxon>Aspidochirotacea</taxon>
        <taxon>Aspidochirotida</taxon>
        <taxon>Holothuriidae</taxon>
        <taxon>Holothuria</taxon>
    </lineage>
</organism>
<keyword evidence="6" id="KW-0479">Metal-binding</keyword>
<feature type="compositionally biased region" description="Basic and acidic residues" evidence="17">
    <location>
        <begin position="948"/>
        <end position="973"/>
    </location>
</feature>
<evidence type="ECO:0000313" key="21">
    <source>
        <dbReference type="EMBL" id="KAJ8019885.1"/>
    </source>
</evidence>
<reference evidence="21" key="1">
    <citation type="submission" date="2021-10" db="EMBL/GenBank/DDBJ databases">
        <title>Tropical sea cucumber genome reveals ecological adaptation and Cuvierian tubules defense mechanism.</title>
        <authorList>
            <person name="Chen T."/>
        </authorList>
    </citation>
    <scope>NUCLEOTIDE SEQUENCE</scope>
    <source>
        <strain evidence="21">Nanhai2018</strain>
        <tissue evidence="21">Muscle</tissue>
    </source>
</reference>
<feature type="coiled-coil region" evidence="16">
    <location>
        <begin position="1480"/>
        <end position="1507"/>
    </location>
</feature>
<dbReference type="Pfam" id="PF00610">
    <property type="entry name" value="DEP"/>
    <property type="match status" value="1"/>
</dbReference>
<dbReference type="CDD" id="cd17300">
    <property type="entry name" value="PIPKc_PIKfyve"/>
    <property type="match status" value="1"/>
</dbReference>
<dbReference type="InterPro" id="IPR011011">
    <property type="entry name" value="Znf_FYVE_PHD"/>
</dbReference>
<evidence type="ECO:0000256" key="17">
    <source>
        <dbReference type="SAM" id="MobiDB-lite"/>
    </source>
</evidence>
<keyword evidence="11" id="KW-0833">Ubl conjugation pathway</keyword>
<dbReference type="GO" id="GO:0005768">
    <property type="term" value="C:endosome"/>
    <property type="evidence" value="ECO:0007669"/>
    <property type="project" value="UniProtKB-SubCell"/>
</dbReference>
<dbReference type="GO" id="GO:0005524">
    <property type="term" value="F:ATP binding"/>
    <property type="evidence" value="ECO:0007669"/>
    <property type="project" value="UniProtKB-UniRule"/>
</dbReference>
<evidence type="ECO:0000256" key="3">
    <source>
        <dbReference type="ARBA" id="ARBA00012009"/>
    </source>
</evidence>
<feature type="region of interest" description="Disordered" evidence="17">
    <location>
        <begin position="853"/>
        <end position="872"/>
    </location>
</feature>
<dbReference type="Pfam" id="PF00118">
    <property type="entry name" value="Cpn60_TCP1"/>
    <property type="match status" value="1"/>
</dbReference>
<dbReference type="InterPro" id="IPR027484">
    <property type="entry name" value="PInositol-4-P-5-kinase_N"/>
</dbReference>
<dbReference type="FunFam" id="3.30.40.10:FF:000510">
    <property type="entry name" value="Phosphatidylinositol 3,5-kinase"/>
    <property type="match status" value="1"/>
</dbReference>
<dbReference type="PROSITE" id="PS50186">
    <property type="entry name" value="DEP"/>
    <property type="match status" value="1"/>
</dbReference>
<dbReference type="Gene3D" id="3.30.40.10">
    <property type="entry name" value="Zinc/RING finger domain, C3HC4 (zinc finger)"/>
    <property type="match status" value="1"/>
</dbReference>
<dbReference type="InterPro" id="IPR027409">
    <property type="entry name" value="GroEL-like_apical_dom_sf"/>
</dbReference>
<dbReference type="GO" id="GO:0000285">
    <property type="term" value="F:1-phosphatidylinositol-3-phosphate 5-kinase activity"/>
    <property type="evidence" value="ECO:0007669"/>
    <property type="project" value="UniProtKB-EC"/>
</dbReference>
<feature type="compositionally biased region" description="Basic and acidic residues" evidence="17">
    <location>
        <begin position="1540"/>
        <end position="1565"/>
    </location>
</feature>
<dbReference type="OrthoDB" id="158357at2759"/>
<evidence type="ECO:0000259" key="20">
    <source>
        <dbReference type="PROSITE" id="PS51455"/>
    </source>
</evidence>
<gene>
    <name evidence="21" type="ORF">HOLleu_41657</name>
</gene>
<keyword evidence="12" id="KW-0862">Zinc</keyword>
<dbReference type="PANTHER" id="PTHR46715:SF1">
    <property type="entry name" value="1-PHOSPHATIDYLINOSITOL 3-PHOSPHATE 5-KINASE"/>
    <property type="match status" value="1"/>
</dbReference>
<dbReference type="SMART" id="SM00330">
    <property type="entry name" value="PIPKc"/>
    <property type="match status" value="1"/>
</dbReference>
<dbReference type="SUPFAM" id="SSF57903">
    <property type="entry name" value="FYVE/PHD zinc finger"/>
    <property type="match status" value="1"/>
</dbReference>
<dbReference type="InterPro" id="IPR000591">
    <property type="entry name" value="DEP_dom"/>
</dbReference>